<protein>
    <submittedName>
        <fullName evidence="2">Uncharacterized protein</fullName>
    </submittedName>
</protein>
<feature type="region of interest" description="Disordered" evidence="1">
    <location>
        <begin position="1"/>
        <end position="32"/>
    </location>
</feature>
<dbReference type="AlphaFoldDB" id="A0A212R3G9"/>
<evidence type="ECO:0000256" key="1">
    <source>
        <dbReference type="SAM" id="MobiDB-lite"/>
    </source>
</evidence>
<dbReference type="RefSeq" id="WP_088561141.1">
    <property type="nucleotide sequence ID" value="NZ_FYEH01000005.1"/>
</dbReference>
<keyword evidence="3" id="KW-1185">Reference proteome</keyword>
<evidence type="ECO:0000313" key="3">
    <source>
        <dbReference type="Proteomes" id="UP000197065"/>
    </source>
</evidence>
<proteinExistence type="predicted"/>
<name>A0A212R3G9_9PROT</name>
<dbReference type="EMBL" id="FYEH01000005">
    <property type="protein sequence ID" value="SNB66540.1"/>
    <property type="molecule type" value="Genomic_DNA"/>
</dbReference>
<sequence>MKNLKSRNRPTAEEALRAVSQHAPSLPPVQVDAADRPTTLNLRVRTSTLRALEAEARRRGLTMKQLVAQGLQGLGVAVAAADLEDRTPRRRFD</sequence>
<accession>A0A212R3G9</accession>
<evidence type="ECO:0000313" key="2">
    <source>
        <dbReference type="EMBL" id="SNB66540.1"/>
    </source>
</evidence>
<reference evidence="2 3" key="1">
    <citation type="submission" date="2017-06" db="EMBL/GenBank/DDBJ databases">
        <authorList>
            <person name="Kim H.J."/>
            <person name="Triplett B.A."/>
        </authorList>
    </citation>
    <scope>NUCLEOTIDE SEQUENCE [LARGE SCALE GENOMIC DNA]</scope>
    <source>
        <strain evidence="2 3">B29T1</strain>
    </source>
</reference>
<dbReference type="Proteomes" id="UP000197065">
    <property type="component" value="Unassembled WGS sequence"/>
</dbReference>
<gene>
    <name evidence="2" type="ORF">SAMN07250955_105130</name>
</gene>
<organism evidence="2 3">
    <name type="scientific">Arboricoccus pini</name>
    <dbReference type="NCBI Taxonomy" id="1963835"/>
    <lineage>
        <taxon>Bacteria</taxon>
        <taxon>Pseudomonadati</taxon>
        <taxon>Pseudomonadota</taxon>
        <taxon>Alphaproteobacteria</taxon>
        <taxon>Geminicoccales</taxon>
        <taxon>Geminicoccaceae</taxon>
        <taxon>Arboricoccus</taxon>
    </lineage>
</organism>